<sequence length="76" mass="8449">MQRLQTYTINSSSRSTRLVSRWAAAREKHLALSQSIYLPENSSSTCAAPDGASPQPHYHTQATAQREQLADYLSNV</sequence>
<dbReference type="EMBL" id="JBJJXI010000055">
    <property type="protein sequence ID" value="KAL3399809.1"/>
    <property type="molecule type" value="Genomic_DNA"/>
</dbReference>
<evidence type="ECO:0000256" key="1">
    <source>
        <dbReference type="SAM" id="MobiDB-lite"/>
    </source>
</evidence>
<comment type="caution">
    <text evidence="2">The sequence shown here is derived from an EMBL/GenBank/DDBJ whole genome shotgun (WGS) entry which is preliminary data.</text>
</comment>
<reference evidence="2 3" key="1">
    <citation type="journal article" date="2024" name="bioRxiv">
        <title>A reference genome for Trichogramma kaykai: A tiny desert-dwelling parasitoid wasp with competing sex-ratio distorters.</title>
        <authorList>
            <person name="Culotta J."/>
            <person name="Lindsey A.R."/>
        </authorList>
    </citation>
    <scope>NUCLEOTIDE SEQUENCE [LARGE SCALE GENOMIC DNA]</scope>
    <source>
        <strain evidence="2 3">KSX58</strain>
    </source>
</reference>
<accession>A0ABD2X4S1</accession>
<gene>
    <name evidence="2" type="ORF">TKK_007045</name>
</gene>
<evidence type="ECO:0000313" key="2">
    <source>
        <dbReference type="EMBL" id="KAL3399809.1"/>
    </source>
</evidence>
<proteinExistence type="predicted"/>
<dbReference type="AlphaFoldDB" id="A0ABD2X4S1"/>
<name>A0ABD2X4S1_9HYME</name>
<dbReference type="Proteomes" id="UP001627154">
    <property type="component" value="Unassembled WGS sequence"/>
</dbReference>
<evidence type="ECO:0000313" key="3">
    <source>
        <dbReference type="Proteomes" id="UP001627154"/>
    </source>
</evidence>
<organism evidence="2 3">
    <name type="scientific">Trichogramma kaykai</name>
    <dbReference type="NCBI Taxonomy" id="54128"/>
    <lineage>
        <taxon>Eukaryota</taxon>
        <taxon>Metazoa</taxon>
        <taxon>Ecdysozoa</taxon>
        <taxon>Arthropoda</taxon>
        <taxon>Hexapoda</taxon>
        <taxon>Insecta</taxon>
        <taxon>Pterygota</taxon>
        <taxon>Neoptera</taxon>
        <taxon>Endopterygota</taxon>
        <taxon>Hymenoptera</taxon>
        <taxon>Apocrita</taxon>
        <taxon>Proctotrupomorpha</taxon>
        <taxon>Chalcidoidea</taxon>
        <taxon>Trichogrammatidae</taxon>
        <taxon>Trichogramma</taxon>
    </lineage>
</organism>
<protein>
    <submittedName>
        <fullName evidence="2">Uncharacterized protein</fullName>
    </submittedName>
</protein>
<feature type="region of interest" description="Disordered" evidence="1">
    <location>
        <begin position="43"/>
        <end position="64"/>
    </location>
</feature>
<keyword evidence="3" id="KW-1185">Reference proteome</keyword>